<keyword evidence="4" id="KW-1133">Transmembrane helix</keyword>
<keyword evidence="3 6" id="KW-0808">Transferase</keyword>
<keyword evidence="2 6" id="KW-0328">Glycosyltransferase</keyword>
<comment type="similarity">
    <text evidence="1">Belongs to the glycosyltransferase 2 family.</text>
</comment>
<feature type="domain" description="Glycosyltransferase 2-like" evidence="5">
    <location>
        <begin position="15"/>
        <end position="143"/>
    </location>
</feature>
<evidence type="ECO:0000256" key="2">
    <source>
        <dbReference type="ARBA" id="ARBA00022676"/>
    </source>
</evidence>
<accession>A0ABT3GVI8</accession>
<dbReference type="EMBL" id="JAPDFL010000001">
    <property type="protein sequence ID" value="MCW1931509.1"/>
    <property type="molecule type" value="Genomic_DNA"/>
</dbReference>
<dbReference type="Pfam" id="PF00535">
    <property type="entry name" value="Glycos_transf_2"/>
    <property type="match status" value="1"/>
</dbReference>
<reference evidence="6 7" key="1">
    <citation type="submission" date="2022-10" db="EMBL/GenBank/DDBJ databases">
        <title>Pararhodobacter sp. nov., isolated from marine algae.</title>
        <authorList>
            <person name="Choi B.J."/>
            <person name="Kim J.M."/>
            <person name="Lee J.K."/>
            <person name="Choi D.G."/>
            <person name="Jeon C.O."/>
        </authorList>
    </citation>
    <scope>NUCLEOTIDE SEQUENCE [LARGE SCALE GENOMIC DNA]</scope>
    <source>
        <strain evidence="6 7">ZQ420</strain>
    </source>
</reference>
<evidence type="ECO:0000313" key="6">
    <source>
        <dbReference type="EMBL" id="MCW1931509.1"/>
    </source>
</evidence>
<evidence type="ECO:0000256" key="1">
    <source>
        <dbReference type="ARBA" id="ARBA00006739"/>
    </source>
</evidence>
<keyword evidence="4" id="KW-0472">Membrane</keyword>
<proteinExistence type="inferred from homology"/>
<dbReference type="RefSeq" id="WP_264504618.1">
    <property type="nucleotide sequence ID" value="NZ_JAPDFL010000001.1"/>
</dbReference>
<dbReference type="SUPFAM" id="SSF53448">
    <property type="entry name" value="Nucleotide-diphospho-sugar transferases"/>
    <property type="match status" value="1"/>
</dbReference>
<protein>
    <submittedName>
        <fullName evidence="6">Glycosyltransferase</fullName>
        <ecNumber evidence="6">2.4.-.-</ecNumber>
    </submittedName>
</protein>
<evidence type="ECO:0000313" key="7">
    <source>
        <dbReference type="Proteomes" id="UP001208938"/>
    </source>
</evidence>
<dbReference type="PANTHER" id="PTHR43179:SF12">
    <property type="entry name" value="GALACTOFURANOSYLTRANSFERASE GLFT2"/>
    <property type="match status" value="1"/>
</dbReference>
<dbReference type="Proteomes" id="UP001208938">
    <property type="component" value="Unassembled WGS sequence"/>
</dbReference>
<feature type="transmembrane region" description="Helical" evidence="4">
    <location>
        <begin position="262"/>
        <end position="281"/>
    </location>
</feature>
<keyword evidence="7" id="KW-1185">Reference proteome</keyword>
<sequence length="328" mass="36331">MHNSTGAGNGRVVAVVVTHQRLAQLRVTLPALLASDPQALAAVLVVDNASDDGTPEWLAAQSDPRLSVLRLDENRGGAGGFDAGMRRAMRDLSPDWIVVMDDDARPEPGAMAAFQALDLSGYDGFAAAVRHPNGALCEMNRPTYNPFWHKGILLRTLLGGGRGAFHLGPEDFATPGLRAIDGASFVGFFVRAAAVQRRGYPDPALFLYGDDAIYTMGLTKAGHRLGFDPSVRFEHDSSTYSAADPRIKPLWKVYYYHRNLLILYRIATGLFFVPVLCLYLPRWLLRLRHHRGERGRFLRLFGLALIDGLRRRTDRARAEVLRIAEGRR</sequence>
<dbReference type="EC" id="2.4.-.-" evidence="6"/>
<dbReference type="InterPro" id="IPR029044">
    <property type="entry name" value="Nucleotide-diphossugar_trans"/>
</dbReference>
<organism evidence="6 7">
    <name type="scientific">Pararhodobacter zhoushanensis</name>
    <dbReference type="NCBI Taxonomy" id="2479545"/>
    <lineage>
        <taxon>Bacteria</taxon>
        <taxon>Pseudomonadati</taxon>
        <taxon>Pseudomonadota</taxon>
        <taxon>Alphaproteobacteria</taxon>
        <taxon>Rhodobacterales</taxon>
        <taxon>Paracoccaceae</taxon>
        <taxon>Pararhodobacter</taxon>
    </lineage>
</organism>
<comment type="caution">
    <text evidence="6">The sequence shown here is derived from an EMBL/GenBank/DDBJ whole genome shotgun (WGS) entry which is preliminary data.</text>
</comment>
<evidence type="ECO:0000256" key="3">
    <source>
        <dbReference type="ARBA" id="ARBA00022679"/>
    </source>
</evidence>
<dbReference type="PANTHER" id="PTHR43179">
    <property type="entry name" value="RHAMNOSYLTRANSFERASE WBBL"/>
    <property type="match status" value="1"/>
</dbReference>
<dbReference type="InterPro" id="IPR001173">
    <property type="entry name" value="Glyco_trans_2-like"/>
</dbReference>
<evidence type="ECO:0000259" key="5">
    <source>
        <dbReference type="Pfam" id="PF00535"/>
    </source>
</evidence>
<dbReference type="GO" id="GO:0016757">
    <property type="term" value="F:glycosyltransferase activity"/>
    <property type="evidence" value="ECO:0007669"/>
    <property type="project" value="UniProtKB-KW"/>
</dbReference>
<gene>
    <name evidence="6" type="ORF">OKW52_04345</name>
</gene>
<dbReference type="Gene3D" id="3.90.550.10">
    <property type="entry name" value="Spore Coat Polysaccharide Biosynthesis Protein SpsA, Chain A"/>
    <property type="match status" value="1"/>
</dbReference>
<evidence type="ECO:0000256" key="4">
    <source>
        <dbReference type="SAM" id="Phobius"/>
    </source>
</evidence>
<name>A0ABT3GVI8_9RHOB</name>
<keyword evidence="4" id="KW-0812">Transmembrane</keyword>